<dbReference type="OrthoDB" id="9810148at2"/>
<keyword evidence="5 14" id="KW-0235">DNA replication</keyword>
<evidence type="ECO:0000256" key="5">
    <source>
        <dbReference type="ARBA" id="ARBA00022705"/>
    </source>
</evidence>
<evidence type="ECO:0000256" key="2">
    <source>
        <dbReference type="ARBA" id="ARBA00012417"/>
    </source>
</evidence>
<gene>
    <name evidence="14" type="primary">dnaX</name>
    <name evidence="17" type="ORF">SAMN02745673_02669</name>
</gene>
<evidence type="ECO:0000256" key="7">
    <source>
        <dbReference type="ARBA" id="ARBA00022741"/>
    </source>
</evidence>
<keyword evidence="6" id="KW-0479">Metal-binding</keyword>
<dbReference type="FunFam" id="1.20.272.10:FF:000003">
    <property type="entry name" value="DNA polymerase III subunit gamma/tau"/>
    <property type="match status" value="1"/>
</dbReference>
<evidence type="ECO:0000256" key="3">
    <source>
        <dbReference type="ARBA" id="ARBA00022679"/>
    </source>
</evidence>
<feature type="compositionally biased region" description="Pro residues" evidence="15">
    <location>
        <begin position="412"/>
        <end position="423"/>
    </location>
</feature>
<dbReference type="Pfam" id="PF12169">
    <property type="entry name" value="DNA_pol3_gamma3"/>
    <property type="match status" value="1"/>
</dbReference>
<accession>A0A1T4RBL8</accession>
<dbReference type="FunFam" id="3.40.50.300:FF:000014">
    <property type="entry name" value="DNA polymerase III subunit gamma/tau"/>
    <property type="match status" value="1"/>
</dbReference>
<evidence type="ECO:0000256" key="14">
    <source>
        <dbReference type="RuleBase" id="RU364063"/>
    </source>
</evidence>
<keyword evidence="18" id="KW-1185">Reference proteome</keyword>
<protein>
    <recommendedName>
        <fullName evidence="13 14">DNA polymerase III subunit gamma/tau</fullName>
        <ecNumber evidence="2 14">2.7.7.7</ecNumber>
    </recommendedName>
</protein>
<organism evidence="17 18">
    <name type="scientific">Marinactinospora thermotolerans DSM 45154</name>
    <dbReference type="NCBI Taxonomy" id="1122192"/>
    <lineage>
        <taxon>Bacteria</taxon>
        <taxon>Bacillati</taxon>
        <taxon>Actinomycetota</taxon>
        <taxon>Actinomycetes</taxon>
        <taxon>Streptosporangiales</taxon>
        <taxon>Nocardiopsidaceae</taxon>
        <taxon>Marinactinospora</taxon>
    </lineage>
</organism>
<evidence type="ECO:0000256" key="15">
    <source>
        <dbReference type="SAM" id="MobiDB-lite"/>
    </source>
</evidence>
<evidence type="ECO:0000256" key="12">
    <source>
        <dbReference type="ARBA" id="ARBA00049244"/>
    </source>
</evidence>
<dbReference type="Gene3D" id="1.20.272.10">
    <property type="match status" value="1"/>
</dbReference>
<dbReference type="SUPFAM" id="SSF52540">
    <property type="entry name" value="P-loop containing nucleoside triphosphate hydrolases"/>
    <property type="match status" value="1"/>
</dbReference>
<dbReference type="InterPro" id="IPR022754">
    <property type="entry name" value="DNA_pol_III_gamma-3"/>
</dbReference>
<evidence type="ECO:0000256" key="11">
    <source>
        <dbReference type="ARBA" id="ARBA00037724"/>
    </source>
</evidence>
<dbReference type="PANTHER" id="PTHR11669">
    <property type="entry name" value="REPLICATION FACTOR C / DNA POLYMERASE III GAMMA-TAU SUBUNIT"/>
    <property type="match status" value="1"/>
</dbReference>
<keyword evidence="3 14" id="KW-0808">Transferase</keyword>
<dbReference type="GO" id="GO:0006261">
    <property type="term" value="P:DNA-templated DNA replication"/>
    <property type="evidence" value="ECO:0007669"/>
    <property type="project" value="TreeGrafter"/>
</dbReference>
<dbReference type="CDD" id="cd18137">
    <property type="entry name" value="HLD_clamp_pol_III_gamma_tau"/>
    <property type="match status" value="1"/>
</dbReference>
<feature type="region of interest" description="Disordered" evidence="15">
    <location>
        <begin position="391"/>
        <end position="471"/>
    </location>
</feature>
<feature type="compositionally biased region" description="Low complexity" evidence="15">
    <location>
        <begin position="424"/>
        <end position="440"/>
    </location>
</feature>
<evidence type="ECO:0000256" key="1">
    <source>
        <dbReference type="ARBA" id="ARBA00006360"/>
    </source>
</evidence>
<dbReference type="Pfam" id="PF13177">
    <property type="entry name" value="DNA_pol3_delta2"/>
    <property type="match status" value="1"/>
</dbReference>
<evidence type="ECO:0000313" key="17">
    <source>
        <dbReference type="EMBL" id="SKA13196.1"/>
    </source>
</evidence>
<dbReference type="Gene3D" id="1.10.8.60">
    <property type="match status" value="1"/>
</dbReference>
<dbReference type="Proteomes" id="UP000190637">
    <property type="component" value="Unassembled WGS sequence"/>
</dbReference>
<dbReference type="InterPro" id="IPR012763">
    <property type="entry name" value="DNA_pol_III_sug/sutau_N"/>
</dbReference>
<keyword evidence="4 14" id="KW-0548">Nucleotidyltransferase</keyword>
<keyword evidence="9 14" id="KW-0067">ATP-binding</keyword>
<evidence type="ECO:0000256" key="9">
    <source>
        <dbReference type="ARBA" id="ARBA00022840"/>
    </source>
</evidence>
<dbReference type="InterPro" id="IPR050238">
    <property type="entry name" value="DNA_Rep/Repair_Clamp_Loader"/>
</dbReference>
<dbReference type="SUPFAM" id="SSF48019">
    <property type="entry name" value="post-AAA+ oligomerization domain-like"/>
    <property type="match status" value="1"/>
</dbReference>
<sequence>MSIALYRKYRPATFGEVRGQEHVTEPLRQALSNGRINHAYLFSGPRGCGKTSSARILARSLNCEKGPTPDPCGVCESCVALAPDGGGSIDVIEIDAASHGGVDDARDLRERAFFAPVNSRYKVYIIDEAHMVTREGFNALLKLVEEPPPHLKFVFATTEPEKVIGTIRSRTHHYPFRLIPPSTLRELMEQILTEEGVPFDPAALPLVVRAGAGSARDSLSILDQLLAGSDERGITREGAVSLLGYTDSGLLGEMVDALGARDGAAVFGLIDRMVEGGHDPRRFTADLLERVRDLVVLAAVPDALDKGLINVSPDAVEQMREQASRLGAAELTRAAEVLNKGLTEMRGATSPRLLLELMCSRILLPGTEGAGDPVALAARLDQMERRLAAGPVAAPAPAAAQRPAPVASEPQRPAPPPPAPPTPVEARPAAPEPAPETSRPPAAPTGGGWDRPVPDRAAQPPAPAPVPQRPAAPGAIDVGVLGGSWPQILEAVKRRRRFTWMILTGNDVQVVGVEGNIVQLGFERPNDAKGFSNSGSDQVVQGAIKDVLGVELRVTAVPLNGAAPQRPRSAPAPAPAPDPRPEPGGWDARPAPPSADRSDAQRPPTGPQEPVRPAAPSRPASADQGPPPPEEPDIPDPENDLDAEDAPPPSGFSLIESELGGKIIEEIDHTA</sequence>
<reference evidence="17 18" key="1">
    <citation type="submission" date="2017-02" db="EMBL/GenBank/DDBJ databases">
        <authorList>
            <person name="Peterson S.W."/>
        </authorList>
    </citation>
    <scope>NUCLEOTIDE SEQUENCE [LARGE SCALE GENOMIC DNA]</scope>
    <source>
        <strain evidence="17 18">DSM 45154</strain>
    </source>
</reference>
<dbReference type="SMART" id="SM00382">
    <property type="entry name" value="AAA"/>
    <property type="match status" value="1"/>
</dbReference>
<dbReference type="InterPro" id="IPR003593">
    <property type="entry name" value="AAA+_ATPase"/>
</dbReference>
<dbReference type="Gene3D" id="3.40.50.300">
    <property type="entry name" value="P-loop containing nucleotide triphosphate hydrolases"/>
    <property type="match status" value="1"/>
</dbReference>
<evidence type="ECO:0000256" key="4">
    <source>
        <dbReference type="ARBA" id="ARBA00022695"/>
    </source>
</evidence>
<evidence type="ECO:0000256" key="8">
    <source>
        <dbReference type="ARBA" id="ARBA00022833"/>
    </source>
</evidence>
<keyword evidence="8" id="KW-0862">Zinc</keyword>
<evidence type="ECO:0000256" key="6">
    <source>
        <dbReference type="ARBA" id="ARBA00022723"/>
    </source>
</evidence>
<dbReference type="InterPro" id="IPR008921">
    <property type="entry name" value="DNA_pol3_clamp-load_cplx_C"/>
</dbReference>
<comment type="function">
    <text evidence="11 14">DNA polymerase III is a complex, multichain enzyme responsible for most of the replicative synthesis in bacteria. This DNA polymerase also exhibits 3' to 5' exonuclease activity.</text>
</comment>
<feature type="compositionally biased region" description="Low complexity" evidence="15">
    <location>
        <begin position="391"/>
        <end position="411"/>
    </location>
</feature>
<dbReference type="EC" id="2.7.7.7" evidence="2 14"/>
<feature type="compositionally biased region" description="Pro residues" evidence="15">
    <location>
        <begin position="460"/>
        <end position="470"/>
    </location>
</feature>
<proteinExistence type="inferred from homology"/>
<feature type="compositionally biased region" description="Low complexity" evidence="15">
    <location>
        <begin position="611"/>
        <end position="622"/>
    </location>
</feature>
<dbReference type="RefSeq" id="WP_078761965.1">
    <property type="nucleotide sequence ID" value="NZ_FUWS01000006.1"/>
</dbReference>
<dbReference type="NCBIfam" id="TIGR02397">
    <property type="entry name" value="dnaX_nterm"/>
    <property type="match status" value="1"/>
</dbReference>
<keyword evidence="10 14" id="KW-0239">DNA-directed DNA polymerase</keyword>
<comment type="catalytic activity">
    <reaction evidence="12 14">
        <text>DNA(n) + a 2'-deoxyribonucleoside 5'-triphosphate = DNA(n+1) + diphosphate</text>
        <dbReference type="Rhea" id="RHEA:22508"/>
        <dbReference type="Rhea" id="RHEA-COMP:17339"/>
        <dbReference type="Rhea" id="RHEA-COMP:17340"/>
        <dbReference type="ChEBI" id="CHEBI:33019"/>
        <dbReference type="ChEBI" id="CHEBI:61560"/>
        <dbReference type="ChEBI" id="CHEBI:173112"/>
        <dbReference type="EC" id="2.7.7.7"/>
    </reaction>
</comment>
<name>A0A1T4RBL8_9ACTN</name>
<keyword evidence="7 14" id="KW-0547">Nucleotide-binding</keyword>
<dbReference type="GO" id="GO:0003677">
    <property type="term" value="F:DNA binding"/>
    <property type="evidence" value="ECO:0007669"/>
    <property type="project" value="InterPro"/>
</dbReference>
<dbReference type="STRING" id="1122192.SAMN02745673_02669"/>
<feature type="region of interest" description="Disordered" evidence="15">
    <location>
        <begin position="559"/>
        <end position="662"/>
    </location>
</feature>
<dbReference type="GO" id="GO:0005524">
    <property type="term" value="F:ATP binding"/>
    <property type="evidence" value="ECO:0007669"/>
    <property type="project" value="UniProtKB-KW"/>
</dbReference>
<dbReference type="Pfam" id="PF22608">
    <property type="entry name" value="DNAX_ATPase_lid"/>
    <property type="match status" value="1"/>
</dbReference>
<dbReference type="AlphaFoldDB" id="A0A1T4RBL8"/>
<dbReference type="NCBIfam" id="NF005846">
    <property type="entry name" value="PRK07764.1-6"/>
    <property type="match status" value="1"/>
</dbReference>
<dbReference type="GO" id="GO:0009360">
    <property type="term" value="C:DNA polymerase III complex"/>
    <property type="evidence" value="ECO:0007669"/>
    <property type="project" value="InterPro"/>
</dbReference>
<evidence type="ECO:0000256" key="13">
    <source>
        <dbReference type="ARBA" id="ARBA00074577"/>
    </source>
</evidence>
<dbReference type="EMBL" id="FUWS01000006">
    <property type="protein sequence ID" value="SKA13196.1"/>
    <property type="molecule type" value="Genomic_DNA"/>
</dbReference>
<dbReference type="InterPro" id="IPR027417">
    <property type="entry name" value="P-loop_NTPase"/>
</dbReference>
<dbReference type="CDD" id="cd00009">
    <property type="entry name" value="AAA"/>
    <property type="match status" value="1"/>
</dbReference>
<evidence type="ECO:0000313" key="18">
    <source>
        <dbReference type="Proteomes" id="UP000190637"/>
    </source>
</evidence>
<comment type="similarity">
    <text evidence="1 14">Belongs to the DnaX/STICHEL family.</text>
</comment>
<dbReference type="PANTHER" id="PTHR11669:SF0">
    <property type="entry name" value="PROTEIN STICHEL-LIKE 2"/>
    <property type="match status" value="1"/>
</dbReference>
<feature type="domain" description="AAA+ ATPase" evidence="16">
    <location>
        <begin position="36"/>
        <end position="180"/>
    </location>
</feature>
<feature type="compositionally biased region" description="Acidic residues" evidence="15">
    <location>
        <begin position="630"/>
        <end position="645"/>
    </location>
</feature>
<evidence type="ECO:0000259" key="16">
    <source>
        <dbReference type="SMART" id="SM00382"/>
    </source>
</evidence>
<dbReference type="InterPro" id="IPR045085">
    <property type="entry name" value="HLD_clamp_pol_III_gamma_tau"/>
</dbReference>
<dbReference type="GO" id="GO:0046872">
    <property type="term" value="F:metal ion binding"/>
    <property type="evidence" value="ECO:0007669"/>
    <property type="project" value="UniProtKB-KW"/>
</dbReference>
<comment type="subunit">
    <text evidence="14">DNA polymerase III contains a core (composed of alpha, epsilon and theta chains) that associates with a tau subunit. This core dimerizes to form the POLIII' complex. PolIII' associates with the gamma complex (composed of gamma, delta, delta', psi and chi chains) and with the beta chain to form the complete DNA polymerase III complex.</text>
</comment>
<dbReference type="GO" id="GO:0003887">
    <property type="term" value="F:DNA-directed DNA polymerase activity"/>
    <property type="evidence" value="ECO:0007669"/>
    <property type="project" value="UniProtKB-KW"/>
</dbReference>
<evidence type="ECO:0000256" key="10">
    <source>
        <dbReference type="ARBA" id="ARBA00022932"/>
    </source>
</evidence>